<reference evidence="5" key="1">
    <citation type="submission" date="2021-02" db="EMBL/GenBank/DDBJ databases">
        <authorList>
            <person name="Nowell W R."/>
        </authorList>
    </citation>
    <scope>NUCLEOTIDE SEQUENCE</scope>
</reference>
<dbReference type="Proteomes" id="UP000663836">
    <property type="component" value="Unassembled WGS sequence"/>
</dbReference>
<sequence length="231" mass="25168">MSSNNELLPASTRVSYIQPQYLSDDRQMQQYQQMRQQPRKTDPFQSLPSVDVKNNSVQQRTIMMIVADTLVGLVVCGVPLAVISSLYVQTKNNSNGTTNTASNTSTSSLPSQCSSYTINAESTRNTGYTTCCYCDNSLATGWYRFISPAGTQLATSPLSQGYCGTSYPGWFNGSFPTTVGGLTTGTVCVNYGGNLCYSTFSVTSILVTNCGDFYIFYLRAMPSCNSRYCTA</sequence>
<dbReference type="InterPro" id="IPR057774">
    <property type="entry name" value="D8C_UMOD/GP2/OIT3-like"/>
</dbReference>
<keyword evidence="3" id="KW-1133">Transmembrane helix</keyword>
<evidence type="ECO:0000256" key="3">
    <source>
        <dbReference type="SAM" id="Phobius"/>
    </source>
</evidence>
<proteinExistence type="predicted"/>
<keyword evidence="3" id="KW-0472">Membrane</keyword>
<keyword evidence="1" id="KW-0732">Signal</keyword>
<keyword evidence="3" id="KW-0812">Transmembrane</keyword>
<comment type="caution">
    <text evidence="5">The sequence shown here is derived from an EMBL/GenBank/DDBJ whole genome shotgun (WGS) entry which is preliminary data.</text>
</comment>
<organism evidence="5 7">
    <name type="scientific">Rotaria sordida</name>
    <dbReference type="NCBI Taxonomy" id="392033"/>
    <lineage>
        <taxon>Eukaryota</taxon>
        <taxon>Metazoa</taxon>
        <taxon>Spiralia</taxon>
        <taxon>Gnathifera</taxon>
        <taxon>Rotifera</taxon>
        <taxon>Eurotatoria</taxon>
        <taxon>Bdelloidea</taxon>
        <taxon>Philodinida</taxon>
        <taxon>Philodinidae</taxon>
        <taxon>Rotaria</taxon>
    </lineage>
</organism>
<evidence type="ECO:0000259" key="4">
    <source>
        <dbReference type="Pfam" id="PF23283"/>
    </source>
</evidence>
<evidence type="ECO:0000313" key="7">
    <source>
        <dbReference type="Proteomes" id="UP000663864"/>
    </source>
</evidence>
<dbReference type="Proteomes" id="UP000663864">
    <property type="component" value="Unassembled WGS sequence"/>
</dbReference>
<keyword evidence="2" id="KW-1015">Disulfide bond</keyword>
<gene>
    <name evidence="6" type="ORF">JBS370_LOCUS1955</name>
    <name evidence="5" type="ORF">ZHD862_LOCUS4341</name>
</gene>
<evidence type="ECO:0000313" key="5">
    <source>
        <dbReference type="EMBL" id="CAF0840269.1"/>
    </source>
</evidence>
<protein>
    <recommendedName>
        <fullName evidence="4">UMOD/GP2/OIT3-like D8C domain-containing protein</fullName>
    </recommendedName>
</protein>
<dbReference type="EMBL" id="CAJNOT010000103">
    <property type="protein sequence ID" value="CAF0840269.1"/>
    <property type="molecule type" value="Genomic_DNA"/>
</dbReference>
<evidence type="ECO:0000313" key="6">
    <source>
        <dbReference type="EMBL" id="CAF3563460.1"/>
    </source>
</evidence>
<dbReference type="Pfam" id="PF23283">
    <property type="entry name" value="D8C_UMOD"/>
    <property type="match status" value="1"/>
</dbReference>
<feature type="domain" description="UMOD/GP2/OIT3-like D8C" evidence="4">
    <location>
        <begin position="145"/>
        <end position="230"/>
    </location>
</feature>
<feature type="transmembrane region" description="Helical" evidence="3">
    <location>
        <begin position="62"/>
        <end position="88"/>
    </location>
</feature>
<accession>A0A813VHC3</accession>
<evidence type="ECO:0000256" key="2">
    <source>
        <dbReference type="ARBA" id="ARBA00023157"/>
    </source>
</evidence>
<name>A0A813VHC3_9BILA</name>
<evidence type="ECO:0000256" key="1">
    <source>
        <dbReference type="ARBA" id="ARBA00022729"/>
    </source>
</evidence>
<dbReference type="EMBL" id="CAJOBD010000072">
    <property type="protein sequence ID" value="CAF3563460.1"/>
    <property type="molecule type" value="Genomic_DNA"/>
</dbReference>
<dbReference type="AlphaFoldDB" id="A0A813VHC3"/>